<dbReference type="EMBL" id="VSSQ01000078">
    <property type="protein sequence ID" value="MPL74173.1"/>
    <property type="molecule type" value="Genomic_DNA"/>
</dbReference>
<comment type="caution">
    <text evidence="2">The sequence shown here is derived from an EMBL/GenBank/DDBJ whole genome shotgun (WGS) entry which is preliminary data.</text>
</comment>
<feature type="region of interest" description="Disordered" evidence="1">
    <location>
        <begin position="311"/>
        <end position="357"/>
    </location>
</feature>
<feature type="compositionally biased region" description="Basic and acidic residues" evidence="1">
    <location>
        <begin position="338"/>
        <end position="347"/>
    </location>
</feature>
<evidence type="ECO:0000313" key="2">
    <source>
        <dbReference type="EMBL" id="MPL74173.1"/>
    </source>
</evidence>
<sequence length="1520" mass="164332">MRRPGVGSQIQQQAARVFQRFLDADEEGHGALAVDDAVIVAQRQIHHRADHDLAVHHDRAILDLVHAEDARLRRVQDRRGHQRAVDAAVRDGEGAALHFRHGQLAVTGALALLGDRLLDVGKRHLVGVADHRNDEARGRAGSDAHVDVVLVDDIAAVDLGVDFRHFLQRVAAGLGEEGHEAHADAVLLLERVLVLVAQRHDRGHVDLVIGRQHRGGVLRILQAAGDGGAQARHLHPFLAGGVVRRDRGARRRGRGGRDRDGRSGGSLGGSGGDVFLHDPAVAAGAGDLRGGEAGFGHRLLRGGRILDVLAGGRGGRGGGSSRGRGGGSGDRTGGAFGHDGELRRGGDGRALGGDDLGQHAGDGRGNLDRDLVGFKLAQHLVLRDRVAHFLEPGGNRGFRHALAQGGHHHVRHLDLFGLLRGRLRGCRAFGFGLRGGRRGARFVDRGEKGIHAHRLALGGDDLGQHTRGGGRNLDGHLVGLELAQHLVGGDRVTRLLEPGGDGGFRDAFAKRGDTDLDCHGSALQRVVDERVLLGLVAFRQAGGRRGRGIAAGIARTRVLGVDLRQHPLDVRLDEGPGALVLRLFLAPDHLGVLEARELGHHRMRRERVELFETQDVDILEAALVAFGQQVVIDLARADHHALDLVVGGNAELRVALLARIGVVPHHPTEERAGGEFLGLRGAQRVTQKRLRRHQDQRLAEVAVDLPAQDVEIVRRGRAVRHDPVVFRRKLQEAFETGRAVLGALALEAVRQQADEARHAQPLAFARVDELVEHDLRAVGEVAELGFPQGKRVRFSQRIAILEAEHRIFRQHRVDDLVTRLTRLDVVERVVAFFGGLVDEGGMPLREGAAGAVLAGQAHREPLGEQRAEGQRLGGRPVEAGAGLEHLLLRLEQARHGLVDVEAVGMRGQRLAKLGQLFGRDRGDAGVIVLRLPVEVLPAPVEPVGLVRLERLADLEFLVQLRLEGGLHVLDLAFRDQPVGNETLGIELQRGLVALDALVHLRVGEHRLVAFVVTEAAIAEDVDDHVLVELLAELGRHLGSVHHCFRIVAVHMEDRGFHHQRDVGRVGRGAREMRRGGEADLVVHHDVDGAAGAVAADARELEAFRHHALTGEGRVTMQQHRQHLGAVGVVELVLLRAHLAKRDRVHRLEVAGVRGQRQVDGVLVEGAVGRGAEVIFHVARTVDIVGLVGTALEFVEDRPVGLHHHVGQHAQPAAVRHAEDHLFQAEVAAALDDLFHRRDQRFAAIKAEALGAHVFHVQELLEALGLDQLVQDGAAAFPGELDLLAVALDPLLQPAGFLGVRDVHVLQREGAAIGALQHVDDLPHRGDLQAEHVVDEDRAVHVGIGEAVGLRVELGVARLVTHVQRVEIGDQVAADTIGADDHDRAHRVEHGALHRVFGHLHAGLGGLRLDLVAGGLGFLRRHHRPFAGQRAGQVVIRARRPVGTRPGRALRRFLHVKLVVAERGEEGGPGGVDRARVGGEAGVELFDVIRVRALQEARGFELFVGGLVIHDGCPWKRLRGR</sequence>
<feature type="compositionally biased region" description="Gly residues" evidence="1">
    <location>
        <begin position="263"/>
        <end position="272"/>
    </location>
</feature>
<feature type="region of interest" description="Disordered" evidence="1">
    <location>
        <begin position="245"/>
        <end position="272"/>
    </location>
</feature>
<evidence type="ECO:0008006" key="3">
    <source>
        <dbReference type="Google" id="ProtNLM"/>
    </source>
</evidence>
<name>A0A644U5K6_9ZZZZ</name>
<protein>
    <recommendedName>
        <fullName evidence="3">NAD-specific glutamate dehydrogenase</fullName>
    </recommendedName>
</protein>
<gene>
    <name evidence="2" type="ORF">SDC9_19983</name>
</gene>
<organism evidence="2">
    <name type="scientific">bioreactor metagenome</name>
    <dbReference type="NCBI Taxonomy" id="1076179"/>
    <lineage>
        <taxon>unclassified sequences</taxon>
        <taxon>metagenomes</taxon>
        <taxon>ecological metagenomes</taxon>
    </lineage>
</organism>
<feature type="compositionally biased region" description="Gly residues" evidence="1">
    <location>
        <begin position="311"/>
        <end position="337"/>
    </location>
</feature>
<reference evidence="2" key="1">
    <citation type="submission" date="2019-08" db="EMBL/GenBank/DDBJ databases">
        <authorList>
            <person name="Kucharzyk K."/>
            <person name="Murdoch R.W."/>
            <person name="Higgins S."/>
            <person name="Loffler F."/>
        </authorList>
    </citation>
    <scope>NUCLEOTIDE SEQUENCE</scope>
</reference>
<proteinExistence type="predicted"/>
<evidence type="ECO:0000256" key="1">
    <source>
        <dbReference type="SAM" id="MobiDB-lite"/>
    </source>
</evidence>
<accession>A0A644U5K6</accession>
<dbReference type="AntiFam" id="ANF00134">
    <property type="entry name" value="Shadow ORF (opposite odhA)"/>
</dbReference>